<comment type="caution">
    <text evidence="10">The sequence shown here is derived from an EMBL/GenBank/DDBJ whole genome shotgun (WGS) entry which is preliminary data.</text>
</comment>
<comment type="subcellular location">
    <subcellularLocation>
        <location evidence="1">Cell outer membrane</location>
        <topology evidence="1">Multi-pass membrane protein</topology>
    </subcellularLocation>
</comment>
<feature type="chain" id="PRO_5040757518" evidence="9">
    <location>
        <begin position="27"/>
        <end position="521"/>
    </location>
</feature>
<dbReference type="Pfam" id="PF03349">
    <property type="entry name" value="Toluene_X"/>
    <property type="match status" value="1"/>
</dbReference>
<dbReference type="PANTHER" id="PTHR35093:SF8">
    <property type="entry name" value="OUTER MEMBRANE PROTEIN NMB0088-RELATED"/>
    <property type="match status" value="1"/>
</dbReference>
<sequence length="521" mass="56296">MRLLSLRALVPACALVALAVPGSARASGLDAPIVTSGQSHPTARDAAAVYWNPANLGYLKKGEVLAGVGLIVGDIRYDRERTGAYQTPDTLQFNAPIDPSYIDGMKTGPSDQVKANPVAPSGNFFLAYPVVKDRLTLGLGIYVPFAAALKFPKTGAQKWQAQQAFIATSQIHLGAGVRINDFVALGAGVAYVLGFAELSKMQDFAGVQEFADGLNTLGQKNSFGPEAPTEVRELDVLSRPFSLKRAIAHGVTFNVGITVNPTRRLNIALTYFHSTAMRYRGKFAVDLNDPFFTQDLAAQGLQFKPLVRGDATLEYTLPKRITLGLGYDIGERWRVDGFVQYVRYSELDAFRVTATSPDLAQPKLGIGDTLAVNLPRLWKDSIWVEASGRFRATERILVSATLGYQSPASPAKTIDTASPDGQRIIGALGGVLDVSPRVSLLADARFQGIAPREVRGSDYDLGNGTYRLFIAAIAGHLRARFEPRAPPRMPPRTCFTGQLSHALRPRRAPAPPSSGAYSRRP</sequence>
<dbReference type="RefSeq" id="WP_267768905.1">
    <property type="nucleotide sequence ID" value="NZ_JAPNKE010000002.1"/>
</dbReference>
<feature type="region of interest" description="Disordered" evidence="8">
    <location>
        <begin position="498"/>
        <end position="521"/>
    </location>
</feature>
<keyword evidence="7" id="KW-0998">Cell outer membrane</keyword>
<dbReference type="Gene3D" id="2.40.160.60">
    <property type="entry name" value="Outer membrane protein transport protein (OMPP1/FadL/TodX)"/>
    <property type="match status" value="1"/>
</dbReference>
<keyword evidence="4" id="KW-0812">Transmembrane</keyword>
<keyword evidence="5 9" id="KW-0732">Signal</keyword>
<dbReference type="EMBL" id="JAPNKE010000002">
    <property type="protein sequence ID" value="MCY1006621.1"/>
    <property type="molecule type" value="Genomic_DNA"/>
</dbReference>
<dbReference type="InterPro" id="IPR005017">
    <property type="entry name" value="OMPP1/FadL/TodX"/>
</dbReference>
<evidence type="ECO:0000256" key="7">
    <source>
        <dbReference type="ARBA" id="ARBA00023237"/>
    </source>
</evidence>
<keyword evidence="3" id="KW-1134">Transmembrane beta strand</keyword>
<accession>A0A9X3EU48</accession>
<evidence type="ECO:0000256" key="8">
    <source>
        <dbReference type="SAM" id="MobiDB-lite"/>
    </source>
</evidence>
<evidence type="ECO:0000256" key="6">
    <source>
        <dbReference type="ARBA" id="ARBA00023136"/>
    </source>
</evidence>
<protein>
    <submittedName>
        <fullName evidence="10">Outer membrane protein transport protein</fullName>
    </submittedName>
</protein>
<dbReference type="GO" id="GO:0009279">
    <property type="term" value="C:cell outer membrane"/>
    <property type="evidence" value="ECO:0007669"/>
    <property type="project" value="UniProtKB-SubCell"/>
</dbReference>
<proteinExistence type="inferred from homology"/>
<gene>
    <name evidence="10" type="ORF">OV079_13880</name>
</gene>
<evidence type="ECO:0000256" key="2">
    <source>
        <dbReference type="ARBA" id="ARBA00008163"/>
    </source>
</evidence>
<reference evidence="10" key="1">
    <citation type="submission" date="2022-11" db="EMBL/GenBank/DDBJ databases">
        <title>Minimal conservation of predation-associated metabolite biosynthetic gene clusters underscores biosynthetic potential of Myxococcota including descriptions for ten novel species: Archangium lansinium sp. nov., Myxococcus landrumus sp. nov., Nannocystis bai.</title>
        <authorList>
            <person name="Ahearne A."/>
            <person name="Stevens C."/>
            <person name="Phillips K."/>
        </authorList>
    </citation>
    <scope>NUCLEOTIDE SEQUENCE</scope>
    <source>
        <strain evidence="10">Na p29</strain>
    </source>
</reference>
<keyword evidence="11" id="KW-1185">Reference proteome</keyword>
<feature type="signal peptide" evidence="9">
    <location>
        <begin position="1"/>
        <end position="26"/>
    </location>
</feature>
<dbReference type="SUPFAM" id="SSF56935">
    <property type="entry name" value="Porins"/>
    <property type="match status" value="1"/>
</dbReference>
<evidence type="ECO:0000256" key="9">
    <source>
        <dbReference type="SAM" id="SignalP"/>
    </source>
</evidence>
<evidence type="ECO:0000256" key="1">
    <source>
        <dbReference type="ARBA" id="ARBA00004571"/>
    </source>
</evidence>
<organism evidence="10 11">
    <name type="scientific">Nannocystis pusilla</name>
    <dbReference type="NCBI Taxonomy" id="889268"/>
    <lineage>
        <taxon>Bacteria</taxon>
        <taxon>Pseudomonadati</taxon>
        <taxon>Myxococcota</taxon>
        <taxon>Polyangia</taxon>
        <taxon>Nannocystales</taxon>
        <taxon>Nannocystaceae</taxon>
        <taxon>Nannocystis</taxon>
    </lineage>
</organism>
<evidence type="ECO:0000256" key="3">
    <source>
        <dbReference type="ARBA" id="ARBA00022452"/>
    </source>
</evidence>
<keyword evidence="6" id="KW-0472">Membrane</keyword>
<evidence type="ECO:0000313" key="11">
    <source>
        <dbReference type="Proteomes" id="UP001150924"/>
    </source>
</evidence>
<comment type="similarity">
    <text evidence="2">Belongs to the OmpP1/FadL family.</text>
</comment>
<name>A0A9X3EU48_9BACT</name>
<dbReference type="GO" id="GO:0015483">
    <property type="term" value="F:long-chain fatty acid transporting porin activity"/>
    <property type="evidence" value="ECO:0007669"/>
    <property type="project" value="TreeGrafter"/>
</dbReference>
<dbReference type="PANTHER" id="PTHR35093">
    <property type="entry name" value="OUTER MEMBRANE PROTEIN NMB0088-RELATED"/>
    <property type="match status" value="1"/>
</dbReference>
<dbReference type="AlphaFoldDB" id="A0A9X3EU48"/>
<evidence type="ECO:0000313" key="10">
    <source>
        <dbReference type="EMBL" id="MCY1006621.1"/>
    </source>
</evidence>
<evidence type="ECO:0000256" key="5">
    <source>
        <dbReference type="ARBA" id="ARBA00022729"/>
    </source>
</evidence>
<dbReference type="Proteomes" id="UP001150924">
    <property type="component" value="Unassembled WGS sequence"/>
</dbReference>
<evidence type="ECO:0000256" key="4">
    <source>
        <dbReference type="ARBA" id="ARBA00022692"/>
    </source>
</evidence>